<keyword evidence="3" id="KW-1185">Reference proteome</keyword>
<dbReference type="InterPro" id="IPR035093">
    <property type="entry name" value="RelE/ParE_toxin_dom_sf"/>
</dbReference>
<evidence type="ECO:0000313" key="3">
    <source>
        <dbReference type="Proteomes" id="UP000772812"/>
    </source>
</evidence>
<protein>
    <submittedName>
        <fullName evidence="2">Type II toxin-antitoxin system RelE/ParE family toxin</fullName>
    </submittedName>
</protein>
<name>A0ABS1GJ57_9AQUI</name>
<dbReference type="RefSeq" id="WP_200674331.1">
    <property type="nucleotide sequence ID" value="NZ_JAACYA010000002.1"/>
</dbReference>
<sequence length="124" mass="14745">MAKILLITDDKIFRVYILKSVVKDIDNLKDKVVVKKIKSNIARLAERIPNKPEKWESIKGCENLFELKVKPYRLACYVEDTNILILHFWRVQKNMSKQKRADIEKACEIAKEVKDDFKRLVRKR</sequence>
<dbReference type="Gene3D" id="3.30.2310.20">
    <property type="entry name" value="RelE-like"/>
    <property type="match status" value="1"/>
</dbReference>
<organism evidence="2 3">
    <name type="scientific">Persephonella atlantica</name>
    <dbReference type="NCBI Taxonomy" id="2699429"/>
    <lineage>
        <taxon>Bacteria</taxon>
        <taxon>Pseudomonadati</taxon>
        <taxon>Aquificota</taxon>
        <taxon>Aquificia</taxon>
        <taxon>Aquificales</taxon>
        <taxon>Hydrogenothermaceae</taxon>
        <taxon>Persephonella</taxon>
    </lineage>
</organism>
<evidence type="ECO:0000313" key="2">
    <source>
        <dbReference type="EMBL" id="MBK3332930.1"/>
    </source>
</evidence>
<dbReference type="Proteomes" id="UP000772812">
    <property type="component" value="Unassembled WGS sequence"/>
</dbReference>
<evidence type="ECO:0000256" key="1">
    <source>
        <dbReference type="ARBA" id="ARBA00022649"/>
    </source>
</evidence>
<dbReference type="EMBL" id="JAACYA010000002">
    <property type="protein sequence ID" value="MBK3332930.1"/>
    <property type="molecule type" value="Genomic_DNA"/>
</dbReference>
<dbReference type="SUPFAM" id="SSF143011">
    <property type="entry name" value="RelE-like"/>
    <property type="match status" value="1"/>
</dbReference>
<gene>
    <name evidence="2" type="ORF">GWK41_07600</name>
</gene>
<comment type="caution">
    <text evidence="2">The sequence shown here is derived from an EMBL/GenBank/DDBJ whole genome shotgun (WGS) entry which is preliminary data.</text>
</comment>
<dbReference type="InterPro" id="IPR007712">
    <property type="entry name" value="RelE/ParE_toxin"/>
</dbReference>
<accession>A0ABS1GJ57</accession>
<keyword evidence="1" id="KW-1277">Toxin-antitoxin system</keyword>
<proteinExistence type="predicted"/>
<reference evidence="2 3" key="1">
    <citation type="journal article" date="2021" name="Syst. Appl. Microbiol.">
        <title>Persephonella atlantica sp. nov.: How to adapt to physico-chemical gradients in high temperature hydrothermal habitats.</title>
        <authorList>
            <person name="Francois D.X."/>
            <person name="Godfroy A."/>
            <person name="Mathien C."/>
            <person name="Aube J."/>
            <person name="Cathalot C."/>
            <person name="Lesongeur F."/>
            <person name="L'Haridon S."/>
            <person name="Philippon X."/>
            <person name="Roussel E.G."/>
        </authorList>
    </citation>
    <scope>NUCLEOTIDE SEQUENCE [LARGE SCALE GENOMIC DNA]</scope>
    <source>
        <strain evidence="2 3">MO1340</strain>
    </source>
</reference>
<dbReference type="Pfam" id="PF05016">
    <property type="entry name" value="ParE_toxin"/>
    <property type="match status" value="1"/>
</dbReference>